<protein>
    <recommendedName>
        <fullName evidence="6">AAR2-domain-containing protein</fullName>
    </recommendedName>
</protein>
<dbReference type="InterPro" id="IPR033647">
    <property type="entry name" value="Aar2_N"/>
</dbReference>
<name>A0A4P9Z7W7_9ASCO</name>
<evidence type="ECO:0000313" key="5">
    <source>
        <dbReference type="Proteomes" id="UP000268321"/>
    </source>
</evidence>
<feature type="non-terminal residue" evidence="4">
    <location>
        <position position="333"/>
    </location>
</feature>
<organism evidence="4 5">
    <name type="scientific">Metschnikowia bicuspidata</name>
    <dbReference type="NCBI Taxonomy" id="27322"/>
    <lineage>
        <taxon>Eukaryota</taxon>
        <taxon>Fungi</taxon>
        <taxon>Dikarya</taxon>
        <taxon>Ascomycota</taxon>
        <taxon>Saccharomycotina</taxon>
        <taxon>Pichiomycetes</taxon>
        <taxon>Metschnikowiaceae</taxon>
        <taxon>Metschnikowia</taxon>
    </lineage>
</organism>
<sequence length="333" mass="38324">MGPPLGTLVFRYPADLGKDATIGIDTQFLSAQGFLKGIKRVPPGLHLFHFSRSVEKGDSMRYGWWFRIEEGQIFAIEWDEDRAVFELILPDDAFAAAYPLMIDYPESYSKWQNLIKFVDDEALEEHNPTPPEPISSGTPLVEENMVLLDVLKLKQPTLQLENQQNKELRYTIIEEKRQKPNVAGEQLTRSALDRSWLFRDLFGHDRELFFAEMQLCFIHFLILGNLCSCTQWTTLMLFVLRCESFLRSDSGFCAELLTLLAGQFSILPPDYIDELLVLHIVDTGKVKYAMRNFAVVFLLDTRLLSLWLQVREIVSKFSALGLAPKFDQDNFEV</sequence>
<dbReference type="InterPro" id="IPR038516">
    <property type="entry name" value="AAR2_N_sf"/>
</dbReference>
<dbReference type="CDD" id="cd13777">
    <property type="entry name" value="Aar2_N"/>
    <property type="match status" value="1"/>
</dbReference>
<reference evidence="5" key="1">
    <citation type="journal article" date="2018" name="Nat. Microbiol.">
        <title>Leveraging single-cell genomics to expand the fungal tree of life.</title>
        <authorList>
            <person name="Ahrendt S.R."/>
            <person name="Quandt C.A."/>
            <person name="Ciobanu D."/>
            <person name="Clum A."/>
            <person name="Salamov A."/>
            <person name="Andreopoulos B."/>
            <person name="Cheng J.F."/>
            <person name="Woyke T."/>
            <person name="Pelin A."/>
            <person name="Henrissat B."/>
            <person name="Reynolds N.K."/>
            <person name="Benny G.L."/>
            <person name="Smith M.E."/>
            <person name="James T.Y."/>
            <person name="Grigoriev I.V."/>
        </authorList>
    </citation>
    <scope>NUCLEOTIDE SEQUENCE [LARGE SCALE GENOMIC DNA]</scope>
    <source>
        <strain evidence="5">Baker2002</strain>
    </source>
</reference>
<dbReference type="Gene3D" id="1.25.40.550">
    <property type="entry name" value="Aar2, C-terminal domain-like"/>
    <property type="match status" value="1"/>
</dbReference>
<dbReference type="InterPro" id="IPR038514">
    <property type="entry name" value="AAR2_C_sf"/>
</dbReference>
<feature type="domain" description="AAR2 N-terminal" evidence="3">
    <location>
        <begin position="15"/>
        <end position="128"/>
    </location>
</feature>
<dbReference type="InterPro" id="IPR033648">
    <property type="entry name" value="AAR2_C"/>
</dbReference>
<accession>A0A4P9Z7W7</accession>
<feature type="domain" description="AAR2 C-terminal" evidence="2">
    <location>
        <begin position="170"/>
        <end position="277"/>
    </location>
</feature>
<dbReference type="GO" id="GO:0000244">
    <property type="term" value="P:spliceosomal tri-snRNP complex assembly"/>
    <property type="evidence" value="ECO:0007669"/>
    <property type="project" value="TreeGrafter"/>
</dbReference>
<dbReference type="CDD" id="cd13778">
    <property type="entry name" value="Aar2_C"/>
    <property type="match status" value="1"/>
</dbReference>
<dbReference type="InterPro" id="IPR007946">
    <property type="entry name" value="AAR2"/>
</dbReference>
<dbReference type="PANTHER" id="PTHR12689:SF4">
    <property type="entry name" value="PROTEIN AAR2 HOMOLOG"/>
    <property type="match status" value="1"/>
</dbReference>
<dbReference type="PANTHER" id="PTHR12689">
    <property type="entry name" value="A1 CISTRON SPLICING FACTOR AAR2-RELATED"/>
    <property type="match status" value="1"/>
</dbReference>
<keyword evidence="5" id="KW-1185">Reference proteome</keyword>
<dbReference type="OrthoDB" id="201752at2759"/>
<dbReference type="EMBL" id="ML004612">
    <property type="protein sequence ID" value="RKP28755.1"/>
    <property type="molecule type" value="Genomic_DNA"/>
</dbReference>
<proteinExistence type="inferred from homology"/>
<comment type="similarity">
    <text evidence="1">Belongs to the AAR2 family.</text>
</comment>
<evidence type="ECO:0000259" key="2">
    <source>
        <dbReference type="Pfam" id="PF05282"/>
    </source>
</evidence>
<dbReference type="Pfam" id="PF20981">
    <property type="entry name" value="AAR2_1st"/>
    <property type="match status" value="1"/>
</dbReference>
<dbReference type="Pfam" id="PF05282">
    <property type="entry name" value="AAR2"/>
    <property type="match status" value="1"/>
</dbReference>
<dbReference type="AlphaFoldDB" id="A0A4P9Z7W7"/>
<dbReference type="Gene3D" id="2.60.34.20">
    <property type="match status" value="1"/>
</dbReference>
<gene>
    <name evidence="4" type="ORF">METBISCDRAFT_20236</name>
</gene>
<dbReference type="Proteomes" id="UP000268321">
    <property type="component" value="Unassembled WGS sequence"/>
</dbReference>
<evidence type="ECO:0008006" key="6">
    <source>
        <dbReference type="Google" id="ProtNLM"/>
    </source>
</evidence>
<evidence type="ECO:0000259" key="3">
    <source>
        <dbReference type="Pfam" id="PF20981"/>
    </source>
</evidence>
<evidence type="ECO:0000256" key="1">
    <source>
        <dbReference type="ARBA" id="ARBA00006281"/>
    </source>
</evidence>
<evidence type="ECO:0000313" key="4">
    <source>
        <dbReference type="EMBL" id="RKP28755.1"/>
    </source>
</evidence>